<sequence length="97" mass="10078">MRIDCQTCPARQIACDGCMMQLLFEPVSSADEPSGGPDGPVVMVGTGPLDDHELRGAIDVFSAASMVNTQDAVSAKNAIAPRQGAAAARHLRILRAG</sequence>
<evidence type="ECO:0000313" key="1">
    <source>
        <dbReference type="EMBL" id="NMO03356.1"/>
    </source>
</evidence>
<evidence type="ECO:0000313" key="2">
    <source>
        <dbReference type="Proteomes" id="UP000550729"/>
    </source>
</evidence>
<organism evidence="1 2">
    <name type="scientific">Gordonia asplenii</name>
    <dbReference type="NCBI Taxonomy" id="2725283"/>
    <lineage>
        <taxon>Bacteria</taxon>
        <taxon>Bacillati</taxon>
        <taxon>Actinomycetota</taxon>
        <taxon>Actinomycetes</taxon>
        <taxon>Mycobacteriales</taxon>
        <taxon>Gordoniaceae</taxon>
        <taxon>Gordonia</taxon>
    </lineage>
</organism>
<reference evidence="1 2" key="1">
    <citation type="submission" date="2020-04" db="EMBL/GenBank/DDBJ databases">
        <title>Gordonia sp. nov. TBRC 11910.</title>
        <authorList>
            <person name="Suriyachadkun C."/>
        </authorList>
    </citation>
    <scope>NUCLEOTIDE SEQUENCE [LARGE SCALE GENOMIC DNA]</scope>
    <source>
        <strain evidence="1 2">TBRC 11910</strain>
    </source>
</reference>
<name>A0A848KXM2_9ACTN</name>
<keyword evidence="2" id="KW-1185">Reference proteome</keyword>
<gene>
    <name evidence="1" type="ORF">HH308_19260</name>
</gene>
<dbReference type="AlphaFoldDB" id="A0A848KXM2"/>
<dbReference type="RefSeq" id="WP_170195859.1">
    <property type="nucleotide sequence ID" value="NZ_JABBNB010000022.1"/>
</dbReference>
<protein>
    <submittedName>
        <fullName evidence="1">Uncharacterized protein</fullName>
    </submittedName>
</protein>
<comment type="caution">
    <text evidence="1">The sequence shown here is derived from an EMBL/GenBank/DDBJ whole genome shotgun (WGS) entry which is preliminary data.</text>
</comment>
<proteinExistence type="predicted"/>
<dbReference type="EMBL" id="JABBNB010000022">
    <property type="protein sequence ID" value="NMO03356.1"/>
    <property type="molecule type" value="Genomic_DNA"/>
</dbReference>
<dbReference type="Proteomes" id="UP000550729">
    <property type="component" value="Unassembled WGS sequence"/>
</dbReference>
<accession>A0A848KXM2</accession>